<dbReference type="InterPro" id="IPR003661">
    <property type="entry name" value="HisK_dim/P_dom"/>
</dbReference>
<dbReference type="SUPFAM" id="SSF158472">
    <property type="entry name" value="HAMP domain-like"/>
    <property type="match status" value="1"/>
</dbReference>
<evidence type="ECO:0000313" key="18">
    <source>
        <dbReference type="EMBL" id="TDK68647.1"/>
    </source>
</evidence>
<dbReference type="InterPro" id="IPR032408">
    <property type="entry name" value="RisS_PPD"/>
</dbReference>
<keyword evidence="7" id="KW-0808">Transferase</keyword>
<dbReference type="Gene3D" id="3.30.565.10">
    <property type="entry name" value="Histidine kinase-like ATPase, C-terminal domain"/>
    <property type="match status" value="1"/>
</dbReference>
<dbReference type="Gene3D" id="3.30.450.300">
    <property type="entry name" value="Sensor histidine kinase RisS, periplasmic domain"/>
    <property type="match status" value="1"/>
</dbReference>
<keyword evidence="6" id="KW-0597">Phosphoprotein</keyword>
<organism evidence="18 19">
    <name type="scientific">Sapientia aquatica</name>
    <dbReference type="NCBI Taxonomy" id="1549640"/>
    <lineage>
        <taxon>Bacteria</taxon>
        <taxon>Pseudomonadati</taxon>
        <taxon>Pseudomonadota</taxon>
        <taxon>Betaproteobacteria</taxon>
        <taxon>Burkholderiales</taxon>
        <taxon>Oxalobacteraceae</taxon>
        <taxon>Sapientia</taxon>
    </lineage>
</organism>
<evidence type="ECO:0000256" key="2">
    <source>
        <dbReference type="ARBA" id="ARBA00004429"/>
    </source>
</evidence>
<accession>A0A4R5W6A3</accession>
<name>A0A4R5W6A3_9BURK</name>
<comment type="subcellular location">
    <subcellularLocation>
        <location evidence="2">Cell inner membrane</location>
        <topology evidence="2">Multi-pass membrane protein</topology>
    </subcellularLocation>
</comment>
<keyword evidence="11" id="KW-0067">ATP-binding</keyword>
<feature type="domain" description="Histidine kinase" evidence="16">
    <location>
        <begin position="241"/>
        <end position="445"/>
    </location>
</feature>
<evidence type="ECO:0000313" key="19">
    <source>
        <dbReference type="Proteomes" id="UP000294829"/>
    </source>
</evidence>
<comment type="caution">
    <text evidence="18">The sequence shown here is derived from an EMBL/GenBank/DDBJ whole genome shotgun (WGS) entry which is preliminary data.</text>
</comment>
<feature type="transmembrane region" description="Helical" evidence="15">
    <location>
        <begin position="15"/>
        <end position="38"/>
    </location>
</feature>
<feature type="transmembrane region" description="Helical" evidence="15">
    <location>
        <begin position="161"/>
        <end position="183"/>
    </location>
</feature>
<feature type="domain" description="HAMP" evidence="17">
    <location>
        <begin position="181"/>
        <end position="233"/>
    </location>
</feature>
<proteinExistence type="predicted"/>
<dbReference type="GO" id="GO:0005524">
    <property type="term" value="F:ATP binding"/>
    <property type="evidence" value="ECO:0007669"/>
    <property type="project" value="UniProtKB-KW"/>
</dbReference>
<dbReference type="RefSeq" id="WP_133325491.1">
    <property type="nucleotide sequence ID" value="NZ_SMYL01000001.1"/>
</dbReference>
<sequence>MQIIRAQFNWLKSGLFWRTFFFLTAAIFISLVTWFSTFRLSEEKPRAQQIASQLLSVITITRAALIHSVPESRQELLFELASDDGVRIYSLEDTDVVEPPPEADFMADLQKLVRDKLGPGTIFSRRVNGIDGFWVSFQIDEDDYWLKLDRERFNSVSNLRWISWSALILLMSILAAMVITRLINQPLARLSQAAQAISDGQFHKPLPETGIGEIRETNKSFNQMAQELARIETDRTLILAGISHDLRTPLARLQLEVELAHLPDEARHGMQTDITQMDAIIGQFLDFAKPMDATRFSSVNLTELLEECVLSAQRLPDIKIRHFIAKDLTIGGNSIEISRLINNLIENARRYGKTPGKGYADITLICKTQERNKVNRIVLQFSDNGNGIPEEDTERLLRPFTRVDSARGQANGAGLGLAIVQRIVQQHRATMKLINRNGLLIEVVF</sequence>
<dbReference type="PROSITE" id="PS50109">
    <property type="entry name" value="HIS_KIN"/>
    <property type="match status" value="1"/>
</dbReference>
<evidence type="ECO:0000259" key="16">
    <source>
        <dbReference type="PROSITE" id="PS50109"/>
    </source>
</evidence>
<dbReference type="PRINTS" id="PR00344">
    <property type="entry name" value="BCTRLSENSOR"/>
</dbReference>
<keyword evidence="12 15" id="KW-1133">Transmembrane helix</keyword>
<evidence type="ECO:0000256" key="3">
    <source>
        <dbReference type="ARBA" id="ARBA00012438"/>
    </source>
</evidence>
<dbReference type="OrthoDB" id="9804645at2"/>
<dbReference type="Pfam" id="PF00672">
    <property type="entry name" value="HAMP"/>
    <property type="match status" value="1"/>
</dbReference>
<reference evidence="18 19" key="1">
    <citation type="submission" date="2019-03" db="EMBL/GenBank/DDBJ databases">
        <title>Sapientia aquatica gen. nov., sp. nov., isolated from a crater lake.</title>
        <authorList>
            <person name="Felfoldi T."/>
            <person name="Szabo A."/>
            <person name="Toth E."/>
            <person name="Schumann P."/>
            <person name="Keki Z."/>
            <person name="Marialigeti K."/>
            <person name="Mathe I."/>
        </authorList>
    </citation>
    <scope>NUCLEOTIDE SEQUENCE [LARGE SCALE GENOMIC DNA]</scope>
    <source>
        <strain evidence="18 19">SA-152</strain>
    </source>
</reference>
<dbReference type="InterPro" id="IPR038421">
    <property type="entry name" value="RisS_PPD_sf"/>
</dbReference>
<evidence type="ECO:0000259" key="17">
    <source>
        <dbReference type="PROSITE" id="PS50885"/>
    </source>
</evidence>
<dbReference type="Pfam" id="PF16524">
    <property type="entry name" value="RisS_PPD"/>
    <property type="match status" value="1"/>
</dbReference>
<evidence type="ECO:0000256" key="1">
    <source>
        <dbReference type="ARBA" id="ARBA00000085"/>
    </source>
</evidence>
<dbReference type="SUPFAM" id="SSF55874">
    <property type="entry name" value="ATPase domain of HSP90 chaperone/DNA topoisomerase II/histidine kinase"/>
    <property type="match status" value="1"/>
</dbReference>
<dbReference type="InterPro" id="IPR003660">
    <property type="entry name" value="HAMP_dom"/>
</dbReference>
<dbReference type="CDD" id="cd06225">
    <property type="entry name" value="HAMP"/>
    <property type="match status" value="1"/>
</dbReference>
<dbReference type="CDD" id="cd00082">
    <property type="entry name" value="HisKA"/>
    <property type="match status" value="1"/>
</dbReference>
<dbReference type="SMART" id="SM00387">
    <property type="entry name" value="HATPase_c"/>
    <property type="match status" value="1"/>
</dbReference>
<evidence type="ECO:0000256" key="8">
    <source>
        <dbReference type="ARBA" id="ARBA00022692"/>
    </source>
</evidence>
<dbReference type="SMART" id="SM00304">
    <property type="entry name" value="HAMP"/>
    <property type="match status" value="1"/>
</dbReference>
<dbReference type="SUPFAM" id="SSF47384">
    <property type="entry name" value="Homodimeric domain of signal transducing histidine kinase"/>
    <property type="match status" value="1"/>
</dbReference>
<keyword evidence="13" id="KW-0902">Two-component regulatory system</keyword>
<evidence type="ECO:0000256" key="10">
    <source>
        <dbReference type="ARBA" id="ARBA00022777"/>
    </source>
</evidence>
<dbReference type="InterPro" id="IPR036097">
    <property type="entry name" value="HisK_dim/P_sf"/>
</dbReference>
<keyword evidence="10" id="KW-0418">Kinase</keyword>
<evidence type="ECO:0000256" key="13">
    <source>
        <dbReference type="ARBA" id="ARBA00023012"/>
    </source>
</evidence>
<evidence type="ECO:0000256" key="12">
    <source>
        <dbReference type="ARBA" id="ARBA00022989"/>
    </source>
</evidence>
<evidence type="ECO:0000256" key="5">
    <source>
        <dbReference type="ARBA" id="ARBA00022519"/>
    </source>
</evidence>
<dbReference type="PANTHER" id="PTHR44936:SF5">
    <property type="entry name" value="SENSOR HISTIDINE KINASE ENVZ"/>
    <property type="match status" value="1"/>
</dbReference>
<evidence type="ECO:0000256" key="7">
    <source>
        <dbReference type="ARBA" id="ARBA00022679"/>
    </source>
</evidence>
<dbReference type="Proteomes" id="UP000294829">
    <property type="component" value="Unassembled WGS sequence"/>
</dbReference>
<dbReference type="Pfam" id="PF00512">
    <property type="entry name" value="HisKA"/>
    <property type="match status" value="1"/>
</dbReference>
<dbReference type="InterPro" id="IPR005467">
    <property type="entry name" value="His_kinase_dom"/>
</dbReference>
<dbReference type="EC" id="2.7.13.3" evidence="3"/>
<comment type="catalytic activity">
    <reaction evidence="1">
        <text>ATP + protein L-histidine = ADP + protein N-phospho-L-histidine.</text>
        <dbReference type="EC" id="2.7.13.3"/>
    </reaction>
</comment>
<dbReference type="Gene3D" id="1.10.287.130">
    <property type="match status" value="1"/>
</dbReference>
<dbReference type="AlphaFoldDB" id="A0A4R5W6A3"/>
<dbReference type="PANTHER" id="PTHR44936">
    <property type="entry name" value="SENSOR PROTEIN CREC"/>
    <property type="match status" value="1"/>
</dbReference>
<dbReference type="PROSITE" id="PS50885">
    <property type="entry name" value="HAMP"/>
    <property type="match status" value="1"/>
</dbReference>
<dbReference type="InterPro" id="IPR036890">
    <property type="entry name" value="HATPase_C_sf"/>
</dbReference>
<gene>
    <name evidence="18" type="ORF">E2I14_03665</name>
</gene>
<evidence type="ECO:0000256" key="11">
    <source>
        <dbReference type="ARBA" id="ARBA00022840"/>
    </source>
</evidence>
<keyword evidence="4" id="KW-1003">Cell membrane</keyword>
<dbReference type="EMBL" id="SMYL01000001">
    <property type="protein sequence ID" value="TDK68647.1"/>
    <property type="molecule type" value="Genomic_DNA"/>
</dbReference>
<evidence type="ECO:0000256" key="14">
    <source>
        <dbReference type="ARBA" id="ARBA00023136"/>
    </source>
</evidence>
<dbReference type="InterPro" id="IPR004358">
    <property type="entry name" value="Sig_transdc_His_kin-like_C"/>
</dbReference>
<dbReference type="SMART" id="SM00388">
    <property type="entry name" value="HisKA"/>
    <property type="match status" value="1"/>
</dbReference>
<dbReference type="GO" id="GO:0000155">
    <property type="term" value="F:phosphorelay sensor kinase activity"/>
    <property type="evidence" value="ECO:0007669"/>
    <property type="project" value="InterPro"/>
</dbReference>
<protein>
    <recommendedName>
        <fullName evidence="3">histidine kinase</fullName>
        <ecNumber evidence="3">2.7.13.3</ecNumber>
    </recommendedName>
</protein>
<keyword evidence="9" id="KW-0547">Nucleotide-binding</keyword>
<keyword evidence="8 15" id="KW-0812">Transmembrane</keyword>
<keyword evidence="5" id="KW-0997">Cell inner membrane</keyword>
<evidence type="ECO:0000256" key="15">
    <source>
        <dbReference type="SAM" id="Phobius"/>
    </source>
</evidence>
<evidence type="ECO:0000256" key="9">
    <source>
        <dbReference type="ARBA" id="ARBA00022741"/>
    </source>
</evidence>
<dbReference type="Pfam" id="PF02518">
    <property type="entry name" value="HATPase_c"/>
    <property type="match status" value="1"/>
</dbReference>
<keyword evidence="14 15" id="KW-0472">Membrane</keyword>
<dbReference type="Gene3D" id="1.10.8.500">
    <property type="entry name" value="HAMP domain in histidine kinase"/>
    <property type="match status" value="1"/>
</dbReference>
<dbReference type="InterPro" id="IPR050980">
    <property type="entry name" value="2C_sensor_his_kinase"/>
</dbReference>
<evidence type="ECO:0000256" key="4">
    <source>
        <dbReference type="ARBA" id="ARBA00022475"/>
    </source>
</evidence>
<dbReference type="GO" id="GO:0005886">
    <property type="term" value="C:plasma membrane"/>
    <property type="evidence" value="ECO:0007669"/>
    <property type="project" value="UniProtKB-SubCell"/>
</dbReference>
<evidence type="ECO:0000256" key="6">
    <source>
        <dbReference type="ARBA" id="ARBA00022553"/>
    </source>
</evidence>
<keyword evidence="19" id="KW-1185">Reference proteome</keyword>
<dbReference type="InterPro" id="IPR003594">
    <property type="entry name" value="HATPase_dom"/>
</dbReference>